<dbReference type="PROSITE" id="PS01186">
    <property type="entry name" value="EGF_2"/>
    <property type="match status" value="1"/>
</dbReference>
<evidence type="ECO:0000256" key="1">
    <source>
        <dbReference type="PROSITE-ProRule" id="PRU00076"/>
    </source>
</evidence>
<proteinExistence type="predicted"/>
<organism evidence="4 5">
    <name type="scientific">Calicophoron daubneyi</name>
    <name type="common">Rumen fluke</name>
    <name type="synonym">Paramphistomum daubneyi</name>
    <dbReference type="NCBI Taxonomy" id="300641"/>
    <lineage>
        <taxon>Eukaryota</taxon>
        <taxon>Metazoa</taxon>
        <taxon>Spiralia</taxon>
        <taxon>Lophotrochozoa</taxon>
        <taxon>Platyhelminthes</taxon>
        <taxon>Trematoda</taxon>
        <taxon>Digenea</taxon>
        <taxon>Plagiorchiida</taxon>
        <taxon>Pronocephalata</taxon>
        <taxon>Paramphistomoidea</taxon>
        <taxon>Paramphistomidae</taxon>
        <taxon>Calicophoron</taxon>
    </lineage>
</organism>
<dbReference type="InterPro" id="IPR000742">
    <property type="entry name" value="EGF"/>
</dbReference>
<feature type="transmembrane region" description="Helical" evidence="2">
    <location>
        <begin position="12"/>
        <end position="29"/>
    </location>
</feature>
<comment type="caution">
    <text evidence="1">Lacks conserved residue(s) required for the propagation of feature annotation.</text>
</comment>
<evidence type="ECO:0000313" key="4">
    <source>
        <dbReference type="EMBL" id="CAL5134652.1"/>
    </source>
</evidence>
<dbReference type="PROSITE" id="PS50026">
    <property type="entry name" value="EGF_3"/>
    <property type="match status" value="1"/>
</dbReference>
<feature type="disulfide bond" evidence="1">
    <location>
        <begin position="240"/>
        <end position="249"/>
    </location>
</feature>
<keyword evidence="1" id="KW-0245">EGF-like domain</keyword>
<evidence type="ECO:0000313" key="5">
    <source>
        <dbReference type="Proteomes" id="UP001497525"/>
    </source>
</evidence>
<keyword evidence="2" id="KW-1133">Transmembrane helix</keyword>
<dbReference type="Proteomes" id="UP001497525">
    <property type="component" value="Unassembled WGS sequence"/>
</dbReference>
<gene>
    <name evidence="4" type="ORF">CDAUBV1_LOCUS8507</name>
</gene>
<keyword evidence="2" id="KW-0472">Membrane</keyword>
<name>A0AAV2TAX8_CALDB</name>
<comment type="caution">
    <text evidence="4">The sequence shown here is derived from an EMBL/GenBank/DDBJ whole genome shotgun (WGS) entry which is preliminary data.</text>
</comment>
<sequence>MELTARDKNQPISLIRLLVFALSIIDVCIGDARIDIRIRDAQIKARSCASVECTMNFQVTVGGAKQEWSWRNTKNNLVHFGDQLPGGLPNMFTFHTGNESKLPKVEISAKLMEGTKVLFETSSLIAPDVNPTEDLAPFSEVRINKGELSMDLFVRGFCTEGFRGPSCNERCPVPPVFDSTHVDCDEYNIYCRKGWTGLSCQLRDPCTLEGLKVCQNEAFCIPTYTPGQGNGDTATFQCICQPGWIGPLCSVPEMSICRNANGTFERYHKLGYRWEDDGLQRAIRFGDDQPSGEPMSRPWSLLRGRKQMGRNFVMWRTADQQEAAGVMWRLYGDSKKPSNAYQPVKLTVPAAPKKLEKRQAGNAPRNGQTWKLVTNMEPLPPLHQASGRTIQCPTTEYKTVSSNGRIPATVDQLLALRQYEWMRNCYNVPCLMFRTQSPELPLTELYTMWAKTLNRMLPTLKNVKPKIDLKLLAFGNESPITAADLHASVNGIPIPEYELIKAFYGVTLPEWEKTLPAPVYRPAERRTSRR</sequence>
<keyword evidence="2" id="KW-0812">Transmembrane</keyword>
<reference evidence="4" key="1">
    <citation type="submission" date="2024-06" db="EMBL/GenBank/DDBJ databases">
        <authorList>
            <person name="Liu X."/>
            <person name="Lenzi L."/>
            <person name="Haldenby T S."/>
            <person name="Uol C."/>
        </authorList>
    </citation>
    <scope>NUCLEOTIDE SEQUENCE</scope>
</reference>
<dbReference type="AlphaFoldDB" id="A0AAV2TAX8"/>
<evidence type="ECO:0000259" key="3">
    <source>
        <dbReference type="PROSITE" id="PS50026"/>
    </source>
</evidence>
<dbReference type="CDD" id="cd00054">
    <property type="entry name" value="EGF_CA"/>
    <property type="match status" value="1"/>
</dbReference>
<dbReference type="Gene3D" id="2.10.25.10">
    <property type="entry name" value="Laminin"/>
    <property type="match status" value="1"/>
</dbReference>
<protein>
    <recommendedName>
        <fullName evidence="3">EGF-like domain-containing protein</fullName>
    </recommendedName>
</protein>
<dbReference type="EMBL" id="CAXLJL010000212">
    <property type="protein sequence ID" value="CAL5134652.1"/>
    <property type="molecule type" value="Genomic_DNA"/>
</dbReference>
<dbReference type="PROSITE" id="PS00022">
    <property type="entry name" value="EGF_1"/>
    <property type="match status" value="1"/>
</dbReference>
<evidence type="ECO:0000256" key="2">
    <source>
        <dbReference type="SAM" id="Phobius"/>
    </source>
</evidence>
<keyword evidence="1" id="KW-1015">Disulfide bond</keyword>
<feature type="domain" description="EGF-like" evidence="3">
    <location>
        <begin position="202"/>
        <end position="250"/>
    </location>
</feature>
<accession>A0AAV2TAX8</accession>
<dbReference type="SMART" id="SM00181">
    <property type="entry name" value="EGF"/>
    <property type="match status" value="1"/>
</dbReference>
<dbReference type="SUPFAM" id="SSF57196">
    <property type="entry name" value="EGF/Laminin"/>
    <property type="match status" value="1"/>
</dbReference>